<dbReference type="SUPFAM" id="SSF52540">
    <property type="entry name" value="P-loop containing nucleoside triphosphate hydrolases"/>
    <property type="match status" value="1"/>
</dbReference>
<gene>
    <name evidence="6" type="ORF">NQ502_05995</name>
</gene>
<dbReference type="SMART" id="SM00382">
    <property type="entry name" value="AAA"/>
    <property type="match status" value="1"/>
</dbReference>
<dbReference type="Proteomes" id="UP001060164">
    <property type="component" value="Chromosome"/>
</dbReference>
<evidence type="ECO:0000256" key="3">
    <source>
        <dbReference type="ARBA" id="ARBA00022741"/>
    </source>
</evidence>
<proteinExistence type="inferred from homology"/>
<evidence type="ECO:0000313" key="7">
    <source>
        <dbReference type="Proteomes" id="UP001060164"/>
    </source>
</evidence>
<organism evidence="6 7">
    <name type="scientific">Ruminococcus gauvreauii</name>
    <dbReference type="NCBI Taxonomy" id="438033"/>
    <lineage>
        <taxon>Bacteria</taxon>
        <taxon>Bacillati</taxon>
        <taxon>Bacillota</taxon>
        <taxon>Clostridia</taxon>
        <taxon>Eubacteriales</taxon>
        <taxon>Oscillospiraceae</taxon>
        <taxon>Ruminococcus</taxon>
    </lineage>
</organism>
<dbReference type="CDD" id="cd03268">
    <property type="entry name" value="ABC_BcrA_bacitracin_resist"/>
    <property type="match status" value="1"/>
</dbReference>
<keyword evidence="7" id="KW-1185">Reference proteome</keyword>
<sequence length="309" mass="34349">MDYILTTNQLTKIYGDNAAVSHLNMHVKRGSIYGFLGPNGSGKSTTMKMMMNLVKPTEGSITMFGKSLEENSADILRRVSAMIETPAFYGNLSAEQTLQIHCEYMGYYKTEDCQKTLELVGLTGTGRKPVRKFSMGMKQRLGIARAILTHPEVLILDEPINGLDPEGALQIRSLLKRLNREDGTTILISSHILSEIEQIADTVGILKKGKLIKEVTMEEVYAVSGSYTELEVSDVRKAGYVLEEVMKISNYRVISDSVVRIYEEGVDNNVLADALLRQQVGIKGISVRHLTLEEYFHQMIGGEGYDALS</sequence>
<dbReference type="InterPro" id="IPR003439">
    <property type="entry name" value="ABC_transporter-like_ATP-bd"/>
</dbReference>
<evidence type="ECO:0000313" key="6">
    <source>
        <dbReference type="EMBL" id="UWP60578.1"/>
    </source>
</evidence>
<keyword evidence="2" id="KW-0813">Transport</keyword>
<dbReference type="PANTHER" id="PTHR43335">
    <property type="entry name" value="ABC TRANSPORTER, ATP-BINDING PROTEIN"/>
    <property type="match status" value="1"/>
</dbReference>
<evidence type="ECO:0000256" key="2">
    <source>
        <dbReference type="ARBA" id="ARBA00022448"/>
    </source>
</evidence>
<dbReference type="PROSITE" id="PS50893">
    <property type="entry name" value="ABC_TRANSPORTER_2"/>
    <property type="match status" value="1"/>
</dbReference>
<evidence type="ECO:0000259" key="5">
    <source>
        <dbReference type="PROSITE" id="PS50893"/>
    </source>
</evidence>
<dbReference type="RefSeq" id="WP_028530498.1">
    <property type="nucleotide sequence ID" value="NZ_CABLBR010000002.1"/>
</dbReference>
<reference evidence="6" key="1">
    <citation type="journal article" date="2022" name="Cell">
        <title>Design, construction, and in vivo augmentation of a complex gut microbiome.</title>
        <authorList>
            <person name="Cheng A.G."/>
            <person name="Ho P.Y."/>
            <person name="Aranda-Diaz A."/>
            <person name="Jain S."/>
            <person name="Yu F.B."/>
            <person name="Meng X."/>
            <person name="Wang M."/>
            <person name="Iakiviak M."/>
            <person name="Nagashima K."/>
            <person name="Zhao A."/>
            <person name="Murugkar P."/>
            <person name="Patil A."/>
            <person name="Atabakhsh K."/>
            <person name="Weakley A."/>
            <person name="Yan J."/>
            <person name="Brumbaugh A.R."/>
            <person name="Higginbottom S."/>
            <person name="Dimas A."/>
            <person name="Shiver A.L."/>
            <person name="Deutschbauer A."/>
            <person name="Neff N."/>
            <person name="Sonnenburg J.L."/>
            <person name="Huang K.C."/>
            <person name="Fischbach M.A."/>
        </authorList>
    </citation>
    <scope>NUCLEOTIDE SEQUENCE</scope>
    <source>
        <strain evidence="6">DSM 19829</strain>
    </source>
</reference>
<dbReference type="InterPro" id="IPR003593">
    <property type="entry name" value="AAA+_ATPase"/>
</dbReference>
<dbReference type="Gene3D" id="3.40.50.300">
    <property type="entry name" value="P-loop containing nucleotide triphosphate hydrolases"/>
    <property type="match status" value="1"/>
</dbReference>
<feature type="domain" description="ABC transporter" evidence="5">
    <location>
        <begin position="5"/>
        <end position="233"/>
    </location>
</feature>
<dbReference type="PANTHER" id="PTHR43335:SF8">
    <property type="entry name" value="ABC TRANSPORTER, ATP-BINDING PROTEIN"/>
    <property type="match status" value="1"/>
</dbReference>
<name>A0ABY5VKK1_9FIRM</name>
<dbReference type="EMBL" id="CP102290">
    <property type="protein sequence ID" value="UWP60578.1"/>
    <property type="molecule type" value="Genomic_DNA"/>
</dbReference>
<evidence type="ECO:0000256" key="4">
    <source>
        <dbReference type="ARBA" id="ARBA00022840"/>
    </source>
</evidence>
<keyword evidence="3" id="KW-0547">Nucleotide-binding</keyword>
<accession>A0ABY5VKK1</accession>
<keyword evidence="4 6" id="KW-0067">ATP-binding</keyword>
<dbReference type="InterPro" id="IPR027417">
    <property type="entry name" value="P-loop_NTPase"/>
</dbReference>
<comment type="similarity">
    <text evidence="1">Belongs to the ABC transporter superfamily.</text>
</comment>
<evidence type="ECO:0000256" key="1">
    <source>
        <dbReference type="ARBA" id="ARBA00005417"/>
    </source>
</evidence>
<dbReference type="Pfam" id="PF00005">
    <property type="entry name" value="ABC_tran"/>
    <property type="match status" value="1"/>
</dbReference>
<protein>
    <submittedName>
        <fullName evidence="6">ABC transporter ATP-binding protein</fullName>
    </submittedName>
</protein>
<dbReference type="GO" id="GO:0005524">
    <property type="term" value="F:ATP binding"/>
    <property type="evidence" value="ECO:0007669"/>
    <property type="project" value="UniProtKB-KW"/>
</dbReference>